<dbReference type="PANTHER" id="PTHR43685:SF2">
    <property type="entry name" value="GLYCOSYLTRANSFERASE 2-LIKE DOMAIN-CONTAINING PROTEIN"/>
    <property type="match status" value="1"/>
</dbReference>
<dbReference type="EMBL" id="AP024484">
    <property type="protein sequence ID" value="BCS85092.1"/>
    <property type="molecule type" value="Genomic_DNA"/>
</dbReference>
<dbReference type="InterPro" id="IPR029044">
    <property type="entry name" value="Nucleotide-diphossugar_trans"/>
</dbReference>
<dbReference type="Pfam" id="PF00535">
    <property type="entry name" value="Glycos_transf_2"/>
    <property type="match status" value="1"/>
</dbReference>
<dbReference type="Proteomes" id="UP001319045">
    <property type="component" value="Chromosome"/>
</dbReference>
<evidence type="ECO:0000313" key="2">
    <source>
        <dbReference type="EMBL" id="BCS85092.1"/>
    </source>
</evidence>
<reference evidence="2 3" key="1">
    <citation type="journal article" date="2022" name="Int. J. Syst. Evol. Microbiol.">
        <title>Prevotella herbatica sp. nov., a plant polysaccharide-decomposing anaerobic bacterium isolated from a methanogenic reactor.</title>
        <authorList>
            <person name="Uek A."/>
            <person name="Tonouchi A."/>
            <person name="Kaku N."/>
            <person name="Ueki K."/>
        </authorList>
    </citation>
    <scope>NUCLEOTIDE SEQUENCE [LARGE SCALE GENOMIC DNA]</scope>
    <source>
        <strain evidence="2 3">WR041</strain>
    </source>
</reference>
<evidence type="ECO:0000259" key="1">
    <source>
        <dbReference type="Pfam" id="PF00535"/>
    </source>
</evidence>
<sequence length="295" mass="34574">MPDKVLNVIVTHNRLNDVKICIENVKNQTYKNLDILVVNNGSSDGTTEFLAEQTDINVINQDNLGGAGGFCTGMKYMMDNGYNWLWMMDDDGIPDSNQLETLIDFNKKTGFVFLNALVIDKDDHKRLAFGPLNGHRYIYVDEVTENEDFDKMIYPFNGTLIKREVIKKIGLIKKECFIWGDEQEYTLRATRAGYTTHTVTNAIHYHPREKGLKGRMLPGFSHKNVLVKPKSLSHYFYRNQGYIDHTYRNYHHIFTKFIIRNSVYFIRTGQFEELYKLFKYYICGWHNKYENLNEV</sequence>
<dbReference type="RefSeq" id="WP_207155252.1">
    <property type="nucleotide sequence ID" value="NZ_AP024484.1"/>
</dbReference>
<gene>
    <name evidence="2" type="ORF">prwr041_09850</name>
</gene>
<organism evidence="2 3">
    <name type="scientific">Prevotella herbatica</name>
    <dbReference type="NCBI Taxonomy" id="2801997"/>
    <lineage>
        <taxon>Bacteria</taxon>
        <taxon>Pseudomonadati</taxon>
        <taxon>Bacteroidota</taxon>
        <taxon>Bacteroidia</taxon>
        <taxon>Bacteroidales</taxon>
        <taxon>Prevotellaceae</taxon>
        <taxon>Prevotella</taxon>
    </lineage>
</organism>
<evidence type="ECO:0000313" key="3">
    <source>
        <dbReference type="Proteomes" id="UP001319045"/>
    </source>
</evidence>
<name>A0ABM7NX42_9BACT</name>
<protein>
    <recommendedName>
        <fullName evidence="1">Glycosyltransferase 2-like domain-containing protein</fullName>
    </recommendedName>
</protein>
<dbReference type="InterPro" id="IPR001173">
    <property type="entry name" value="Glyco_trans_2-like"/>
</dbReference>
<dbReference type="PANTHER" id="PTHR43685">
    <property type="entry name" value="GLYCOSYLTRANSFERASE"/>
    <property type="match status" value="1"/>
</dbReference>
<keyword evidence="3" id="KW-1185">Reference proteome</keyword>
<accession>A0ABM7NX42</accession>
<feature type="domain" description="Glycosyltransferase 2-like" evidence="1">
    <location>
        <begin position="8"/>
        <end position="169"/>
    </location>
</feature>
<dbReference type="InterPro" id="IPR050834">
    <property type="entry name" value="Glycosyltransf_2"/>
</dbReference>
<proteinExistence type="predicted"/>
<dbReference type="SUPFAM" id="SSF53448">
    <property type="entry name" value="Nucleotide-diphospho-sugar transferases"/>
    <property type="match status" value="1"/>
</dbReference>
<dbReference type="Gene3D" id="3.90.550.10">
    <property type="entry name" value="Spore Coat Polysaccharide Biosynthesis Protein SpsA, Chain A"/>
    <property type="match status" value="1"/>
</dbReference>